<evidence type="ECO:0000313" key="4">
    <source>
        <dbReference type="Proteomes" id="UP001455709"/>
    </source>
</evidence>
<evidence type="ECO:0000259" key="2">
    <source>
        <dbReference type="Pfam" id="PF18945"/>
    </source>
</evidence>
<dbReference type="Pfam" id="PF18945">
    <property type="entry name" value="VipB_2"/>
    <property type="match status" value="1"/>
</dbReference>
<dbReference type="InterPro" id="IPR010269">
    <property type="entry name" value="T6SS_TssC-like"/>
</dbReference>
<evidence type="ECO:0000259" key="1">
    <source>
        <dbReference type="Pfam" id="PF05943"/>
    </source>
</evidence>
<dbReference type="Pfam" id="PF05943">
    <property type="entry name" value="VipB"/>
    <property type="match status" value="1"/>
</dbReference>
<dbReference type="NCBIfam" id="TIGR03355">
    <property type="entry name" value="VI_chp_2"/>
    <property type="match status" value="1"/>
</dbReference>
<gene>
    <name evidence="3" type="primary">tssC</name>
    <name evidence="3" type="ORF">ABGV49_16720</name>
</gene>
<feature type="domain" description="TssC1 N-terminal" evidence="1">
    <location>
        <begin position="67"/>
        <end position="366"/>
    </location>
</feature>
<feature type="domain" description="TssC1 C-terminal" evidence="2">
    <location>
        <begin position="377"/>
        <end position="487"/>
    </location>
</feature>
<reference evidence="3 4" key="1">
    <citation type="submission" date="2024-05" db="EMBL/GenBank/DDBJ databases">
        <authorList>
            <person name="De Oliveira J.P."/>
            <person name="Noriler S.A."/>
            <person name="De Oliveira A.G."/>
            <person name="Sipoli D.S."/>
        </authorList>
    </citation>
    <scope>NUCLEOTIDE SEQUENCE [LARGE SCALE GENOMIC DNA]</scope>
    <source>
        <strain evidence="3 4">LABIM189</strain>
    </source>
</reference>
<comment type="caution">
    <text evidence="3">The sequence shown here is derived from an EMBL/GenBank/DDBJ whole genome shotgun (WGS) entry which is preliminary data.</text>
</comment>
<dbReference type="PANTHER" id="PTHR35565">
    <property type="entry name" value="CYTOPLASMIC PROTEIN-RELATED"/>
    <property type="match status" value="1"/>
</dbReference>
<name>A0ABV0FF34_9NEIS</name>
<protein>
    <submittedName>
        <fullName evidence="3">Type VI secretion system contractile sheath large subunit</fullName>
    </submittedName>
</protein>
<accession>A0ABV0FF34</accession>
<keyword evidence="4" id="KW-1185">Reference proteome</keyword>
<sequence>MAETQNQAAGEAGSAPLSLLDRIIQEGRMARDEVQQEYAKDLLTEFATQVLDEGMSIDKDTVAMINHRIAIIDELLSKQLNNILHHPDVQKLEASWRGLHYLVMNTETGSRLKLRLLSASKDELLNDLEKAVEFDQSALFKKVYEEEYGTFGGHPFSLLVGDYEFGRHPQDVALLEKLSNVAAAAHTPLISAASPRLFDMGSFTELATPRDLTKIFESAELIKWRAFRASEDSRYVSLVLPHVLMRLPYGQKTKPTEGMNYEEDVNGTDHSKYLWGNASYALAQRITEAFAKYGWCAAIRGAEGGGAVEGLPAHTFGTVSGDIALKCPTELAITDRREKELDNLGFIALCHKKNSDLAVFFGGQTTNQPRLYNTNAANANSRISAMLPYVLAASRFAHYIKVIMRDKVGSFMTRDNVQNYLNSWIADYVLVNDNAPQEIKAQYPLREARVDVTEVPGKPGAYRATVFLRPHFQLEELTASIRLVAELPPPAAA</sequence>
<dbReference type="InterPro" id="IPR044031">
    <property type="entry name" value="TssC1_N"/>
</dbReference>
<evidence type="ECO:0000313" key="3">
    <source>
        <dbReference type="EMBL" id="MEO2218706.1"/>
    </source>
</evidence>
<dbReference type="PANTHER" id="PTHR35565:SF3">
    <property type="entry name" value="TYPE VI SECRETION SYSTEM SHEATH PROTEIN TSSC1"/>
    <property type="match status" value="1"/>
</dbReference>
<proteinExistence type="predicted"/>
<dbReference type="EMBL" id="JBDOJC010000001">
    <property type="protein sequence ID" value="MEO2218706.1"/>
    <property type="molecule type" value="Genomic_DNA"/>
</dbReference>
<dbReference type="Proteomes" id="UP001455709">
    <property type="component" value="Unassembled WGS sequence"/>
</dbReference>
<organism evidence="3 4">
    <name type="scientific">Chromobacterium vaccinii</name>
    <dbReference type="NCBI Taxonomy" id="1108595"/>
    <lineage>
        <taxon>Bacteria</taxon>
        <taxon>Pseudomonadati</taxon>
        <taxon>Pseudomonadota</taxon>
        <taxon>Betaproteobacteria</taxon>
        <taxon>Neisseriales</taxon>
        <taxon>Chromobacteriaceae</taxon>
        <taxon>Chromobacterium</taxon>
    </lineage>
</organism>
<dbReference type="RefSeq" id="WP_347371438.1">
    <property type="nucleotide sequence ID" value="NZ_JBDOJC010000001.1"/>
</dbReference>
<dbReference type="InterPro" id="IPR044032">
    <property type="entry name" value="TssC1_C"/>
</dbReference>